<proteinExistence type="predicted"/>
<dbReference type="AlphaFoldDB" id="A0A0B2BCW0"/>
<dbReference type="InterPro" id="IPR001763">
    <property type="entry name" value="Rhodanese-like_dom"/>
</dbReference>
<dbReference type="CDD" id="cd01449">
    <property type="entry name" value="TST_Repeat_2"/>
    <property type="match status" value="1"/>
</dbReference>
<dbReference type="InterPro" id="IPR036873">
    <property type="entry name" value="Rhodanese-like_dom_sf"/>
</dbReference>
<feature type="region of interest" description="Disordered" evidence="4">
    <location>
        <begin position="285"/>
        <end position="306"/>
    </location>
</feature>
<evidence type="ECO:0000256" key="3">
    <source>
        <dbReference type="RuleBase" id="RU000507"/>
    </source>
</evidence>
<dbReference type="PANTHER" id="PTHR11364">
    <property type="entry name" value="THIOSULFATE SULFERTANSFERASE"/>
    <property type="match status" value="1"/>
</dbReference>
<dbReference type="RefSeq" id="WP_039357533.1">
    <property type="nucleotide sequence ID" value="NZ_PGEZ01000001.1"/>
</dbReference>
<accession>A0A0B2BCW0</accession>
<feature type="domain" description="Rhodanese" evidence="5">
    <location>
        <begin position="28"/>
        <end position="146"/>
    </location>
</feature>
<keyword evidence="7" id="KW-1185">Reference proteome</keyword>
<dbReference type="OrthoDB" id="9770030at2"/>
<keyword evidence="2" id="KW-0677">Repeat</keyword>
<evidence type="ECO:0000259" key="5">
    <source>
        <dbReference type="PROSITE" id="PS50206"/>
    </source>
</evidence>
<comment type="caution">
    <text evidence="6">The sequence shown here is derived from an EMBL/GenBank/DDBJ whole genome shotgun (WGS) entry which is preliminary data.</text>
</comment>
<gene>
    <name evidence="6" type="ORF">CLV56_0134</name>
</gene>
<dbReference type="Pfam" id="PF00581">
    <property type="entry name" value="Rhodanese"/>
    <property type="match status" value="2"/>
</dbReference>
<dbReference type="EMBL" id="PGEZ01000001">
    <property type="protein sequence ID" value="PJJ55931.1"/>
    <property type="molecule type" value="Genomic_DNA"/>
</dbReference>
<reference evidence="6 7" key="1">
    <citation type="submission" date="2017-11" db="EMBL/GenBank/DDBJ databases">
        <title>Genomic Encyclopedia of Archaeal and Bacterial Type Strains, Phase II (KMG-II): From Individual Species to Whole Genera.</title>
        <authorList>
            <person name="Goeker M."/>
        </authorList>
    </citation>
    <scope>NUCLEOTIDE SEQUENCE [LARGE SCALE GENOMIC DNA]</scope>
    <source>
        <strain evidence="6 7">DSM 27763</strain>
    </source>
</reference>
<protein>
    <recommendedName>
        <fullName evidence="3">Sulfurtransferase</fullName>
    </recommendedName>
</protein>
<dbReference type="Proteomes" id="UP000230842">
    <property type="component" value="Unassembled WGS sequence"/>
</dbReference>
<dbReference type="GO" id="GO:0004792">
    <property type="term" value="F:thiosulfate-cyanide sulfurtransferase activity"/>
    <property type="evidence" value="ECO:0007669"/>
    <property type="project" value="InterPro"/>
</dbReference>
<dbReference type="PANTHER" id="PTHR11364:SF27">
    <property type="entry name" value="SULFURTRANSFERASE"/>
    <property type="match status" value="1"/>
</dbReference>
<keyword evidence="6" id="KW-0670">Pyruvate</keyword>
<feature type="compositionally biased region" description="Acidic residues" evidence="4">
    <location>
        <begin position="295"/>
        <end position="306"/>
    </location>
</feature>
<sequence>MVRRGQADVSDPVISAAQAADLLNRPDPGEHPTVLDVRWSLTGPPGLAAYEAGHMPGAVFVDLDAALADPPDDGRGRHPLPDPDRFVAAMRAAGVSADRPVIVYDGGEGSAAARAWWLLTDYGHATVTVLDGGYDAWRAAGLPVSAEAPVVAPGDFAGTPGALPVVDAAGAAQVAAGGILLDARTGERFRGEAEPIDPVAGHVPGAVSAPAGGDAEADGRWRSVAALRARYAGLGIGESGAGSGTREVAAYCGSGVTAARTVLALRRIGIDAALYAGSWSEWIADPSRPVATGDEPADERDDEEDR</sequence>
<dbReference type="InterPro" id="IPR045078">
    <property type="entry name" value="TST/MPST-like"/>
</dbReference>
<keyword evidence="1 3" id="KW-0808">Transferase</keyword>
<dbReference type="PROSITE" id="PS50206">
    <property type="entry name" value="RHODANESE_3"/>
    <property type="match status" value="2"/>
</dbReference>
<evidence type="ECO:0000313" key="6">
    <source>
        <dbReference type="EMBL" id="PJJ55931.1"/>
    </source>
</evidence>
<dbReference type="PROSITE" id="PS00683">
    <property type="entry name" value="RHODANESE_2"/>
    <property type="match status" value="1"/>
</dbReference>
<evidence type="ECO:0000256" key="1">
    <source>
        <dbReference type="ARBA" id="ARBA00022679"/>
    </source>
</evidence>
<evidence type="ECO:0000256" key="2">
    <source>
        <dbReference type="ARBA" id="ARBA00022737"/>
    </source>
</evidence>
<dbReference type="SMART" id="SM00450">
    <property type="entry name" value="RHOD"/>
    <property type="match status" value="2"/>
</dbReference>
<dbReference type="CDD" id="cd01448">
    <property type="entry name" value="TST_Repeat_1"/>
    <property type="match status" value="1"/>
</dbReference>
<dbReference type="SUPFAM" id="SSF52821">
    <property type="entry name" value="Rhodanese/Cell cycle control phosphatase"/>
    <property type="match status" value="2"/>
</dbReference>
<dbReference type="Gene3D" id="3.40.250.10">
    <property type="entry name" value="Rhodanese-like domain"/>
    <property type="match status" value="2"/>
</dbReference>
<evidence type="ECO:0000313" key="7">
    <source>
        <dbReference type="Proteomes" id="UP000230842"/>
    </source>
</evidence>
<evidence type="ECO:0000256" key="4">
    <source>
        <dbReference type="SAM" id="MobiDB-lite"/>
    </source>
</evidence>
<organism evidence="6 7">
    <name type="scientific">Mumia flava</name>
    <dbReference type="NCBI Taxonomy" id="1348852"/>
    <lineage>
        <taxon>Bacteria</taxon>
        <taxon>Bacillati</taxon>
        <taxon>Actinomycetota</taxon>
        <taxon>Actinomycetes</taxon>
        <taxon>Propionibacteriales</taxon>
        <taxon>Nocardioidaceae</taxon>
        <taxon>Mumia</taxon>
    </lineage>
</organism>
<feature type="domain" description="Rhodanese" evidence="5">
    <location>
        <begin position="174"/>
        <end position="291"/>
    </location>
</feature>
<dbReference type="InterPro" id="IPR001307">
    <property type="entry name" value="Thiosulphate_STrfase_CS"/>
</dbReference>
<name>A0A0B2BCW0_9ACTN</name>